<dbReference type="InterPro" id="IPR009241">
    <property type="entry name" value="HigB-like"/>
</dbReference>
<comment type="caution">
    <text evidence="1">The sequence shown here is derived from an EMBL/GenBank/DDBJ whole genome shotgun (WGS) entry which is preliminary data.</text>
</comment>
<accession>A0A1G1Y1Z2</accession>
<dbReference type="Pfam" id="PF05973">
    <property type="entry name" value="Gp49"/>
    <property type="match status" value="1"/>
</dbReference>
<proteinExistence type="predicted"/>
<sequence length="102" mass="11733">MIKIVFDNSVESFIRSLEKPAIAKVLRVIDLLEKFGHQLGLPHSKKISAGLFELRIKGRQEVRLFYTFQKGNIVVLSGFIKKSQVIPKREIDQAKRKLKNLT</sequence>
<evidence type="ECO:0000313" key="1">
    <source>
        <dbReference type="EMBL" id="OGY46312.1"/>
    </source>
</evidence>
<dbReference type="Proteomes" id="UP000178240">
    <property type="component" value="Unassembled WGS sequence"/>
</dbReference>
<dbReference type="InterPro" id="IPR035093">
    <property type="entry name" value="RelE/ParE_toxin_dom_sf"/>
</dbReference>
<dbReference type="AlphaFoldDB" id="A0A1G1Y1Z2"/>
<gene>
    <name evidence="1" type="ORF">A2744_01685</name>
</gene>
<dbReference type="SUPFAM" id="SSF143011">
    <property type="entry name" value="RelE-like"/>
    <property type="match status" value="1"/>
</dbReference>
<protein>
    <recommendedName>
        <fullName evidence="3">Addiction module toxin RelE</fullName>
    </recommendedName>
</protein>
<organism evidence="1 2">
    <name type="scientific">Candidatus Buchananbacteria bacterium RIFCSPHIGHO2_01_FULL_44_11</name>
    <dbReference type="NCBI Taxonomy" id="1797535"/>
    <lineage>
        <taxon>Bacteria</taxon>
        <taxon>Candidatus Buchananiibacteriota</taxon>
    </lineage>
</organism>
<dbReference type="EMBL" id="MHIE01000005">
    <property type="protein sequence ID" value="OGY46312.1"/>
    <property type="molecule type" value="Genomic_DNA"/>
</dbReference>
<dbReference type="STRING" id="1797535.A2744_01685"/>
<reference evidence="1 2" key="1">
    <citation type="journal article" date="2016" name="Nat. Commun.">
        <title>Thousands of microbial genomes shed light on interconnected biogeochemical processes in an aquifer system.</title>
        <authorList>
            <person name="Anantharaman K."/>
            <person name="Brown C.T."/>
            <person name="Hug L.A."/>
            <person name="Sharon I."/>
            <person name="Castelle C.J."/>
            <person name="Probst A.J."/>
            <person name="Thomas B.C."/>
            <person name="Singh A."/>
            <person name="Wilkins M.J."/>
            <person name="Karaoz U."/>
            <person name="Brodie E.L."/>
            <person name="Williams K.H."/>
            <person name="Hubbard S.S."/>
            <person name="Banfield J.F."/>
        </authorList>
    </citation>
    <scope>NUCLEOTIDE SEQUENCE [LARGE SCALE GENOMIC DNA]</scope>
</reference>
<dbReference type="Gene3D" id="3.30.2310.20">
    <property type="entry name" value="RelE-like"/>
    <property type="match status" value="1"/>
</dbReference>
<evidence type="ECO:0008006" key="3">
    <source>
        <dbReference type="Google" id="ProtNLM"/>
    </source>
</evidence>
<name>A0A1G1Y1Z2_9BACT</name>
<evidence type="ECO:0000313" key="2">
    <source>
        <dbReference type="Proteomes" id="UP000178240"/>
    </source>
</evidence>